<dbReference type="AlphaFoldDB" id="A0A2W5ZEL1"/>
<dbReference type="Gene3D" id="2.120.10.70">
    <property type="entry name" value="Fucose-specific lectin"/>
    <property type="match status" value="3"/>
</dbReference>
<gene>
    <name evidence="2" type="ORF">DLM65_00950</name>
</gene>
<reference evidence="2 3" key="1">
    <citation type="journal article" date="2017" name="Nature">
        <title>Atmospheric trace gases support primary production in Antarctic desert surface soil.</title>
        <authorList>
            <person name="Ji M."/>
            <person name="Greening C."/>
            <person name="Vanwonterghem I."/>
            <person name="Carere C.R."/>
            <person name="Bay S.K."/>
            <person name="Steen J.A."/>
            <person name="Montgomery K."/>
            <person name="Lines T."/>
            <person name="Beardall J."/>
            <person name="van Dorst J."/>
            <person name="Snape I."/>
            <person name="Stott M.B."/>
            <person name="Hugenholtz P."/>
            <person name="Ferrari B.C."/>
        </authorList>
    </citation>
    <scope>NUCLEOTIDE SEQUENCE [LARGE SCALE GENOMIC DNA]</scope>
    <source>
        <strain evidence="2">RRmetagenome_bin12</strain>
    </source>
</reference>
<name>A0A2W5ZEL1_9BACT</name>
<evidence type="ECO:0000259" key="1">
    <source>
        <dbReference type="PROSITE" id="PS50911"/>
    </source>
</evidence>
<dbReference type="PROSITE" id="PS50911">
    <property type="entry name" value="CHAP"/>
    <property type="match status" value="1"/>
</dbReference>
<proteinExistence type="predicted"/>
<sequence>MTRGLRRVLTGLVVVTVFLTAGGFGASASSPAPALAAKPGMLSVAASQSSTGTYGSPLIDGCSWATWVSRCQNLTVYGNGSSFDDAGCGAPNGCTFGPEFQCTELAQRYAYYAWGEPAVWDGYGGANGSAAQMWQAGPALPVPLQQFNQGGGIPPQRGDLLIFGPGWLGSYYDANGHVAVVTAVGSTSLTIVQENGTASGTDTFGLNGTTVTANGYTPVIGWLHNPVMPGSGGSKLSASSSGGQQNLFWQGTDNHLREAWAVGTTWYGPTDLTAIWKGAAPLTSAPSAVFAPDGRQTVYWRGAGGHLWQSVYSNGWSTPADLSTGWTSAQVLQSAPSAAIAPGGDQMVFWQGAGGSLMEAWFAAGTWYGPAAISTGWRGAGPLTSAPAVAIYAGGHQFVYWQSTNGHLWEAWYGNGWNGPTDVSKGWGGQGSVGSAPSVVVAANGDQSVFWKGTDNHVWEAWYNGTWNGPADWDSLGSIATPPTATVTSGGSLVVYWQNRAGDLASSTWNGRWNGPADLSAVWGNTGLLGSAPGATLTPDGSTQLTFWRGTNGHLLEAWYTGRWNGPIDLTSRWPGSAALASAPSVAVTPDGGTQLVFWQGTDGHFWEAWYTGSWNGPVDWTARWGAGLLGSAPSVWVSPDGRQQTVFWRGADGHLDEAWYAGSWNGPVDWTSRWGSGTLASAPSAVVTPDGAEQLVFWQDGAGHLMEAWYAGSWNGPSDWSTAWSAGALLGSSPSVVVTPTGNQLIFWQGTNGHLWETWWGGARSAPIDWAVGSNVRAQLGSAPSAVLAGTDQLVFWRSPNGHLTESWWGGAWSTPTDVSGIGSLS</sequence>
<comment type="caution">
    <text evidence="2">The sequence shown here is derived from an EMBL/GenBank/DDBJ whole genome shotgun (WGS) entry which is preliminary data.</text>
</comment>
<dbReference type="InterPro" id="IPR058502">
    <property type="entry name" value="PLL-like_beta-prop"/>
</dbReference>
<dbReference type="EMBL" id="QHBU01000020">
    <property type="protein sequence ID" value="PZR83882.1"/>
    <property type="molecule type" value="Genomic_DNA"/>
</dbReference>
<accession>A0A2W5ZEL1</accession>
<feature type="domain" description="Peptidase C51" evidence="1">
    <location>
        <begin position="77"/>
        <end position="224"/>
    </location>
</feature>
<dbReference type="SUPFAM" id="SSF89372">
    <property type="entry name" value="Fucose-specific lectin"/>
    <property type="match status" value="3"/>
</dbReference>
<dbReference type="InterPro" id="IPR007921">
    <property type="entry name" value="CHAP_dom"/>
</dbReference>
<dbReference type="SUPFAM" id="SSF54001">
    <property type="entry name" value="Cysteine proteinases"/>
    <property type="match status" value="1"/>
</dbReference>
<protein>
    <recommendedName>
        <fullName evidence="1">Peptidase C51 domain-containing protein</fullName>
    </recommendedName>
</protein>
<evidence type="ECO:0000313" key="3">
    <source>
        <dbReference type="Proteomes" id="UP000248724"/>
    </source>
</evidence>
<dbReference type="Proteomes" id="UP000248724">
    <property type="component" value="Unassembled WGS sequence"/>
</dbReference>
<dbReference type="InterPro" id="IPR038765">
    <property type="entry name" value="Papain-like_cys_pep_sf"/>
</dbReference>
<organism evidence="2 3">
    <name type="scientific">Candidatus Aeolococcus gillhamiae</name>
    <dbReference type="NCBI Taxonomy" id="3127015"/>
    <lineage>
        <taxon>Bacteria</taxon>
        <taxon>Bacillati</taxon>
        <taxon>Candidatus Dormiibacterota</taxon>
        <taxon>Candidatus Dormibacteria</taxon>
        <taxon>Candidatus Aeolococcales</taxon>
        <taxon>Candidatus Aeolococcaceae</taxon>
        <taxon>Candidatus Aeolococcus</taxon>
    </lineage>
</organism>
<dbReference type="Gene3D" id="3.90.1720.10">
    <property type="entry name" value="endopeptidase domain like (from Nostoc punctiforme)"/>
    <property type="match status" value="1"/>
</dbReference>
<dbReference type="Pfam" id="PF26607">
    <property type="entry name" value="DUF8189"/>
    <property type="match status" value="2"/>
</dbReference>
<evidence type="ECO:0000313" key="2">
    <source>
        <dbReference type="EMBL" id="PZR83882.1"/>
    </source>
</evidence>